<feature type="binding site" evidence="18">
    <location>
        <begin position="103"/>
        <end position="107"/>
    </location>
    <ligand>
        <name>NAD(+)</name>
        <dbReference type="ChEBI" id="CHEBI:57540"/>
    </ligand>
</feature>
<comment type="subcellular location">
    <subcellularLocation>
        <location evidence="4 18">Cytoplasm</location>
    </subcellularLocation>
</comment>
<dbReference type="InterPro" id="IPR056179">
    <property type="entry name" value="DHQS_C"/>
</dbReference>
<dbReference type="EMBL" id="BMFV01000007">
    <property type="protein sequence ID" value="GGH78970.1"/>
    <property type="molecule type" value="Genomic_DNA"/>
</dbReference>
<name>A0A8J3ELL0_9BACL</name>
<evidence type="ECO:0000256" key="15">
    <source>
        <dbReference type="ARBA" id="ARBA00023141"/>
    </source>
</evidence>
<evidence type="ECO:0000256" key="8">
    <source>
        <dbReference type="ARBA" id="ARBA00017684"/>
    </source>
</evidence>
<dbReference type="Gene3D" id="3.40.50.1970">
    <property type="match status" value="1"/>
</dbReference>
<dbReference type="HAMAP" id="MF_00110">
    <property type="entry name" value="DHQ_synthase"/>
    <property type="match status" value="1"/>
</dbReference>
<evidence type="ECO:0000259" key="19">
    <source>
        <dbReference type="Pfam" id="PF01761"/>
    </source>
</evidence>
<reference evidence="21" key="2">
    <citation type="submission" date="2020-09" db="EMBL/GenBank/DDBJ databases">
        <authorList>
            <person name="Sun Q."/>
            <person name="Zhou Y."/>
        </authorList>
    </citation>
    <scope>NUCLEOTIDE SEQUENCE</scope>
    <source>
        <strain evidence="21">CGMCC 1.12777</strain>
    </source>
</reference>
<feature type="binding site" evidence="18">
    <location>
        <position position="261"/>
    </location>
    <ligand>
        <name>Zn(2+)</name>
        <dbReference type="ChEBI" id="CHEBI:29105"/>
    </ligand>
</feature>
<feature type="binding site" evidence="18">
    <location>
        <position position="148"/>
    </location>
    <ligand>
        <name>NAD(+)</name>
        <dbReference type="ChEBI" id="CHEBI:57540"/>
    </ligand>
</feature>
<dbReference type="Gene3D" id="1.20.1090.10">
    <property type="entry name" value="Dehydroquinate synthase-like - alpha domain"/>
    <property type="match status" value="1"/>
</dbReference>
<dbReference type="GO" id="GO:0009073">
    <property type="term" value="P:aromatic amino acid family biosynthetic process"/>
    <property type="evidence" value="ECO:0007669"/>
    <property type="project" value="UniProtKB-KW"/>
</dbReference>
<dbReference type="RefSeq" id="WP_188496608.1">
    <property type="nucleotide sequence ID" value="NZ_BMFV01000007.1"/>
</dbReference>
<evidence type="ECO:0000256" key="9">
    <source>
        <dbReference type="ARBA" id="ARBA00022490"/>
    </source>
</evidence>
<dbReference type="NCBIfam" id="TIGR01357">
    <property type="entry name" value="aroB"/>
    <property type="match status" value="1"/>
</dbReference>
<keyword evidence="12 18" id="KW-0547">Nucleotide-binding</keyword>
<dbReference type="Pfam" id="PF24621">
    <property type="entry name" value="DHQS_C"/>
    <property type="match status" value="1"/>
</dbReference>
<feature type="binding site" evidence="18">
    <location>
        <begin position="69"/>
        <end position="74"/>
    </location>
    <ligand>
        <name>NAD(+)</name>
        <dbReference type="ChEBI" id="CHEBI:57540"/>
    </ligand>
</feature>
<evidence type="ECO:0000256" key="17">
    <source>
        <dbReference type="ARBA" id="ARBA00023285"/>
    </source>
</evidence>
<dbReference type="FunFam" id="3.40.50.1970:FF:000007">
    <property type="entry name" value="Pentafunctional AROM polypeptide"/>
    <property type="match status" value="1"/>
</dbReference>
<feature type="binding site" evidence="18">
    <location>
        <begin position="127"/>
        <end position="128"/>
    </location>
    <ligand>
        <name>NAD(+)</name>
        <dbReference type="ChEBI" id="CHEBI:57540"/>
    </ligand>
</feature>
<dbReference type="Pfam" id="PF01761">
    <property type="entry name" value="DHQ_synthase"/>
    <property type="match status" value="1"/>
</dbReference>
<dbReference type="UniPathway" id="UPA00053">
    <property type="reaction ID" value="UER00085"/>
</dbReference>
<comment type="cofactor">
    <cofactor evidence="18">
        <name>Co(2+)</name>
        <dbReference type="ChEBI" id="CHEBI:48828"/>
    </cofactor>
    <cofactor evidence="18">
        <name>Zn(2+)</name>
        <dbReference type="ChEBI" id="CHEBI:29105"/>
    </cofactor>
    <text evidence="18">Binds 1 divalent metal cation per subunit. Can use either Co(2+) or Zn(2+).</text>
</comment>
<evidence type="ECO:0000256" key="6">
    <source>
        <dbReference type="ARBA" id="ARBA00005412"/>
    </source>
</evidence>
<evidence type="ECO:0000256" key="14">
    <source>
        <dbReference type="ARBA" id="ARBA00023027"/>
    </source>
</evidence>
<dbReference type="AlphaFoldDB" id="A0A8J3ELL0"/>
<dbReference type="EC" id="4.2.3.4" evidence="7 18"/>
<evidence type="ECO:0000256" key="7">
    <source>
        <dbReference type="ARBA" id="ARBA00013031"/>
    </source>
</evidence>
<comment type="catalytic activity">
    <reaction evidence="1 18">
        <text>7-phospho-2-dehydro-3-deoxy-D-arabino-heptonate = 3-dehydroquinate + phosphate</text>
        <dbReference type="Rhea" id="RHEA:21968"/>
        <dbReference type="ChEBI" id="CHEBI:32364"/>
        <dbReference type="ChEBI" id="CHEBI:43474"/>
        <dbReference type="ChEBI" id="CHEBI:58394"/>
        <dbReference type="EC" id="4.2.3.4"/>
    </reaction>
</comment>
<organism evidence="21 22">
    <name type="scientific">Pullulanibacillus pueri</name>
    <dbReference type="NCBI Taxonomy" id="1437324"/>
    <lineage>
        <taxon>Bacteria</taxon>
        <taxon>Bacillati</taxon>
        <taxon>Bacillota</taxon>
        <taxon>Bacilli</taxon>
        <taxon>Bacillales</taxon>
        <taxon>Sporolactobacillaceae</taxon>
        <taxon>Pullulanibacillus</taxon>
    </lineage>
</organism>
<proteinExistence type="inferred from homology"/>
<dbReference type="PIRSF" id="PIRSF001455">
    <property type="entry name" value="DHQ_synth"/>
    <property type="match status" value="1"/>
</dbReference>
<comment type="similarity">
    <text evidence="6 18">Belongs to the sugar phosphate cyclases superfamily. Dehydroquinate synthase family.</text>
</comment>
<dbReference type="GO" id="GO:0008652">
    <property type="term" value="P:amino acid biosynthetic process"/>
    <property type="evidence" value="ECO:0007669"/>
    <property type="project" value="UniProtKB-KW"/>
</dbReference>
<dbReference type="InterPro" id="IPR016037">
    <property type="entry name" value="DHQ_synth_AroB"/>
</dbReference>
<keyword evidence="13 18" id="KW-0862">Zinc</keyword>
<keyword evidence="15 18" id="KW-0057">Aromatic amino acid biosynthesis</keyword>
<evidence type="ECO:0000259" key="20">
    <source>
        <dbReference type="Pfam" id="PF24621"/>
    </source>
</evidence>
<dbReference type="GO" id="GO:0005737">
    <property type="term" value="C:cytoplasm"/>
    <property type="evidence" value="ECO:0007669"/>
    <property type="project" value="UniProtKB-SubCell"/>
</dbReference>
<dbReference type="GO" id="GO:0000166">
    <property type="term" value="F:nucleotide binding"/>
    <property type="evidence" value="ECO:0007669"/>
    <property type="project" value="UniProtKB-KW"/>
</dbReference>
<keyword evidence="16 18" id="KW-0456">Lyase</keyword>
<dbReference type="PANTHER" id="PTHR43622">
    <property type="entry name" value="3-DEHYDROQUINATE SYNTHASE"/>
    <property type="match status" value="1"/>
</dbReference>
<comment type="pathway">
    <text evidence="5 18">Metabolic intermediate biosynthesis; chorismate biosynthesis; chorismate from D-erythrose 4-phosphate and phosphoenolpyruvate: step 2/7.</text>
</comment>
<evidence type="ECO:0000256" key="2">
    <source>
        <dbReference type="ARBA" id="ARBA00001911"/>
    </source>
</evidence>
<gene>
    <name evidence="18 21" type="primary">aroB</name>
    <name evidence="21" type="ORF">GCM10007096_13200</name>
</gene>
<evidence type="ECO:0000256" key="16">
    <source>
        <dbReference type="ARBA" id="ARBA00023239"/>
    </source>
</evidence>
<evidence type="ECO:0000313" key="22">
    <source>
        <dbReference type="Proteomes" id="UP000656813"/>
    </source>
</evidence>
<feature type="binding site" evidence="18">
    <location>
        <position position="181"/>
    </location>
    <ligand>
        <name>Zn(2+)</name>
        <dbReference type="ChEBI" id="CHEBI:29105"/>
    </ligand>
</feature>
<dbReference type="GO" id="GO:0003856">
    <property type="term" value="F:3-dehydroquinate synthase activity"/>
    <property type="evidence" value="ECO:0007669"/>
    <property type="project" value="UniProtKB-UniRule"/>
</dbReference>
<keyword evidence="11 18" id="KW-0479">Metal-binding</keyword>
<accession>A0A8J3ELL0</accession>
<evidence type="ECO:0000256" key="4">
    <source>
        <dbReference type="ARBA" id="ARBA00004496"/>
    </source>
</evidence>
<reference evidence="21" key="1">
    <citation type="journal article" date="2014" name="Int. J. Syst. Evol. Microbiol.">
        <title>Complete genome sequence of Corynebacterium casei LMG S-19264T (=DSM 44701T), isolated from a smear-ripened cheese.</title>
        <authorList>
            <consortium name="US DOE Joint Genome Institute (JGI-PGF)"/>
            <person name="Walter F."/>
            <person name="Albersmeier A."/>
            <person name="Kalinowski J."/>
            <person name="Ruckert C."/>
        </authorList>
    </citation>
    <scope>NUCLEOTIDE SEQUENCE</scope>
    <source>
        <strain evidence="21">CGMCC 1.12777</strain>
    </source>
</reference>
<keyword evidence="14 18" id="KW-0520">NAD</keyword>
<keyword evidence="10 18" id="KW-0028">Amino-acid biosynthesis</keyword>
<protein>
    <recommendedName>
        <fullName evidence="8 18">3-dehydroquinate synthase</fullName>
        <shortName evidence="18">DHQS</shortName>
        <ecNumber evidence="7 18">4.2.3.4</ecNumber>
    </recommendedName>
</protein>
<dbReference type="CDD" id="cd08195">
    <property type="entry name" value="DHQS"/>
    <property type="match status" value="1"/>
</dbReference>
<evidence type="ECO:0000256" key="5">
    <source>
        <dbReference type="ARBA" id="ARBA00004661"/>
    </source>
</evidence>
<evidence type="ECO:0000256" key="10">
    <source>
        <dbReference type="ARBA" id="ARBA00022605"/>
    </source>
</evidence>
<dbReference type="Proteomes" id="UP000656813">
    <property type="component" value="Unassembled WGS sequence"/>
</dbReference>
<evidence type="ECO:0000256" key="1">
    <source>
        <dbReference type="ARBA" id="ARBA00001393"/>
    </source>
</evidence>
<evidence type="ECO:0000256" key="13">
    <source>
        <dbReference type="ARBA" id="ARBA00022833"/>
    </source>
</evidence>
<keyword evidence="17 18" id="KW-0170">Cobalt</keyword>
<keyword evidence="22" id="KW-1185">Reference proteome</keyword>
<evidence type="ECO:0000256" key="3">
    <source>
        <dbReference type="ARBA" id="ARBA00001947"/>
    </source>
</evidence>
<comment type="caution">
    <text evidence="18">Lacks conserved residue(s) required for the propagation of feature annotation.</text>
</comment>
<dbReference type="InterPro" id="IPR030963">
    <property type="entry name" value="DHQ_synth_fam"/>
</dbReference>
<comment type="cofactor">
    <cofactor evidence="2 18">
        <name>NAD(+)</name>
        <dbReference type="ChEBI" id="CHEBI:57540"/>
    </cofactor>
</comment>
<keyword evidence="9 18" id="KW-0963">Cytoplasm</keyword>
<comment type="caution">
    <text evidence="21">The sequence shown here is derived from an EMBL/GenBank/DDBJ whole genome shotgun (WGS) entry which is preliminary data.</text>
</comment>
<dbReference type="GO" id="GO:0046872">
    <property type="term" value="F:metal ion binding"/>
    <property type="evidence" value="ECO:0007669"/>
    <property type="project" value="UniProtKB-KW"/>
</dbReference>
<comment type="function">
    <text evidence="18">Catalyzes the conversion of 3-deoxy-D-arabino-heptulosonate 7-phosphate (DAHP) to dehydroquinate (DHQ).</text>
</comment>
<evidence type="ECO:0000256" key="18">
    <source>
        <dbReference type="HAMAP-Rule" id="MF_00110"/>
    </source>
</evidence>
<feature type="binding site" evidence="18">
    <location>
        <position position="244"/>
    </location>
    <ligand>
        <name>Zn(2+)</name>
        <dbReference type="ChEBI" id="CHEBI:29105"/>
    </ligand>
</feature>
<dbReference type="SUPFAM" id="SSF56796">
    <property type="entry name" value="Dehydroquinate synthase-like"/>
    <property type="match status" value="1"/>
</dbReference>
<feature type="domain" description="3-dehydroquinate synthase N-terminal" evidence="19">
    <location>
        <begin position="65"/>
        <end position="176"/>
    </location>
</feature>
<evidence type="ECO:0000256" key="11">
    <source>
        <dbReference type="ARBA" id="ARBA00022723"/>
    </source>
</evidence>
<feature type="domain" description="3-dehydroquinate synthase C-terminal" evidence="20">
    <location>
        <begin position="178"/>
        <end position="320"/>
    </location>
</feature>
<evidence type="ECO:0000256" key="12">
    <source>
        <dbReference type="ARBA" id="ARBA00022741"/>
    </source>
</evidence>
<evidence type="ECO:0000313" key="21">
    <source>
        <dbReference type="EMBL" id="GGH78970.1"/>
    </source>
</evidence>
<sequence>MEQFTITTPHKTYPVVIGKGLRHQLLELLKKEFSAYVIVTDSQIAPLYLEDVKKALMSKPKVYSYVVPSGEASKDFDTYKRLIDYMVELNLDRQCCVIALGGGVVGDLAGFVAASFLRGVAFVQMPTTLLAHDSSLGGKVGINHDLGKNLIGAFYHPEAVIYDTETLSSLPEKEWRSGLAEVVKHGIIDSKALYDKMRQLLPERQAISVEVMASILKEAMMVKANIVAQDETESGVRKFLNFGHTLGHALEKESGYGALTHGEGVAIGMIFALKLSERVYHHSLPIEEITDWLGRLGLPTSIPKGLDKAKLVQTMKYDKKRTDGQIVFVLLKAIGEPKTQAVPEDLIIEVLEDFHE</sequence>
<dbReference type="InterPro" id="IPR050071">
    <property type="entry name" value="Dehydroquinate_synthase"/>
</dbReference>
<feature type="binding site" evidence="18">
    <location>
        <position position="139"/>
    </location>
    <ligand>
        <name>NAD(+)</name>
        <dbReference type="ChEBI" id="CHEBI:57540"/>
    </ligand>
</feature>
<dbReference type="PANTHER" id="PTHR43622:SF7">
    <property type="entry name" value="3-DEHYDROQUINATE SYNTHASE, CHLOROPLASTIC"/>
    <property type="match status" value="1"/>
</dbReference>
<dbReference type="InterPro" id="IPR030960">
    <property type="entry name" value="DHQS/DOIS_N"/>
</dbReference>
<comment type="cofactor">
    <cofactor evidence="3">
        <name>Zn(2+)</name>
        <dbReference type="ChEBI" id="CHEBI:29105"/>
    </cofactor>
</comment>
<dbReference type="GO" id="GO:0009423">
    <property type="term" value="P:chorismate biosynthetic process"/>
    <property type="evidence" value="ECO:0007669"/>
    <property type="project" value="UniProtKB-UniRule"/>
</dbReference>